<dbReference type="PANTHER" id="PTHR30386">
    <property type="entry name" value="MEMBRANE FUSION SUBUNIT OF EMRAB-TOLC MULTIDRUG EFFLUX PUMP"/>
    <property type="match status" value="1"/>
</dbReference>
<keyword evidence="2 5" id="KW-0812">Transmembrane</keyword>
<evidence type="ECO:0000256" key="3">
    <source>
        <dbReference type="ARBA" id="ARBA00022989"/>
    </source>
</evidence>
<feature type="transmembrane region" description="Helical" evidence="5">
    <location>
        <begin position="29"/>
        <end position="51"/>
    </location>
</feature>
<keyword evidence="4 5" id="KW-0472">Membrane</keyword>
<dbReference type="AlphaFoldDB" id="A0A1G5ZAT2"/>
<dbReference type="OrthoDB" id="7057889at2"/>
<keyword evidence="3 5" id="KW-1133">Transmembrane helix</keyword>
<evidence type="ECO:0000256" key="1">
    <source>
        <dbReference type="ARBA" id="ARBA00004167"/>
    </source>
</evidence>
<evidence type="ECO:0000256" key="4">
    <source>
        <dbReference type="ARBA" id="ARBA00023136"/>
    </source>
</evidence>
<proteinExistence type="predicted"/>
<organism evidence="6 7">
    <name type="scientific">Algoriphagus alkaliphilus</name>
    <dbReference type="NCBI Taxonomy" id="279824"/>
    <lineage>
        <taxon>Bacteria</taxon>
        <taxon>Pseudomonadati</taxon>
        <taxon>Bacteroidota</taxon>
        <taxon>Cytophagia</taxon>
        <taxon>Cytophagales</taxon>
        <taxon>Cyclobacteriaceae</taxon>
        <taxon>Algoriphagus</taxon>
    </lineage>
</organism>
<evidence type="ECO:0000256" key="2">
    <source>
        <dbReference type="ARBA" id="ARBA00022692"/>
    </source>
</evidence>
<dbReference type="STRING" id="279824.SAMN03080617_03506"/>
<dbReference type="Gene3D" id="2.40.30.170">
    <property type="match status" value="1"/>
</dbReference>
<reference evidence="7" key="1">
    <citation type="submission" date="2016-10" db="EMBL/GenBank/DDBJ databases">
        <authorList>
            <person name="Varghese N."/>
            <person name="Submissions S."/>
        </authorList>
    </citation>
    <scope>NUCLEOTIDE SEQUENCE [LARGE SCALE GENOMIC DNA]</scope>
    <source>
        <strain evidence="7">DSM 22703</strain>
    </source>
</reference>
<sequence>MPENPHTIDNLQLRSEEVQEIITTPPAWLIRWGITLVFLITCGLIFLSFFIKYPDFIMSRVMVTTVEPTEKMIARTSGQIDRIWVSNGEKVKVGQLLASIKSTADVHSVLLLKKILDEIPFGKNNGFFFPLDSLSDVVLGEIELAFVEFERGYMEFRLLERLQPSQVQLEGNRLSILEIHERLTSQLAQKEILERKVILVETDFKRNKMLYEGGVIAAKDFESREMEYLQVQEQVNGMAISISQLQEALVNAGQTLKSTQVSKEQDESRALISLIQSYHGLKRAVKEWERNYVLISSTNGEVSFQGVWGEHQFVQAGEHVFTILPDQRSELLGKMTVSSQNTGKISMGQRVLIKLDNFPFQQFGTLRGEVGSISVSPDEEGNYVVYSSLPEGTKTSYGKDIQLKQELLGTAEIITEDLSVAERLFFKLKSITEY</sequence>
<name>A0A1G5ZAT2_9BACT</name>
<evidence type="ECO:0000313" key="7">
    <source>
        <dbReference type="Proteomes" id="UP000198756"/>
    </source>
</evidence>
<evidence type="ECO:0000256" key="5">
    <source>
        <dbReference type="SAM" id="Phobius"/>
    </source>
</evidence>
<dbReference type="InterPro" id="IPR050739">
    <property type="entry name" value="MFP"/>
</dbReference>
<dbReference type="EMBL" id="FMXE01000031">
    <property type="protein sequence ID" value="SDA92089.1"/>
    <property type="molecule type" value="Genomic_DNA"/>
</dbReference>
<dbReference type="GO" id="GO:0016020">
    <property type="term" value="C:membrane"/>
    <property type="evidence" value="ECO:0007669"/>
    <property type="project" value="UniProtKB-SubCell"/>
</dbReference>
<protein>
    <submittedName>
        <fullName evidence="6">Multidrug resistance efflux pump</fullName>
    </submittedName>
</protein>
<dbReference type="PANTHER" id="PTHR30386:SF26">
    <property type="entry name" value="TRANSPORT PROTEIN COMB"/>
    <property type="match status" value="1"/>
</dbReference>
<evidence type="ECO:0000313" key="6">
    <source>
        <dbReference type="EMBL" id="SDA92089.1"/>
    </source>
</evidence>
<accession>A0A1G5ZAT2</accession>
<gene>
    <name evidence="6" type="ORF">SAMN03080617_03506</name>
</gene>
<comment type="subcellular location">
    <subcellularLocation>
        <location evidence="1">Membrane</location>
        <topology evidence="1">Single-pass membrane protein</topology>
    </subcellularLocation>
</comment>
<dbReference type="Proteomes" id="UP000198756">
    <property type="component" value="Unassembled WGS sequence"/>
</dbReference>
<dbReference type="PRINTS" id="PR01490">
    <property type="entry name" value="RTXTOXIND"/>
</dbReference>
<dbReference type="Gene3D" id="2.40.50.100">
    <property type="match status" value="1"/>
</dbReference>
<dbReference type="RefSeq" id="WP_092732818.1">
    <property type="nucleotide sequence ID" value="NZ_FMXE01000031.1"/>
</dbReference>
<keyword evidence="7" id="KW-1185">Reference proteome</keyword>